<organism evidence="5 6">
    <name type="scientific">Castanea mollissima</name>
    <name type="common">Chinese chestnut</name>
    <dbReference type="NCBI Taxonomy" id="60419"/>
    <lineage>
        <taxon>Eukaryota</taxon>
        <taxon>Viridiplantae</taxon>
        <taxon>Streptophyta</taxon>
        <taxon>Embryophyta</taxon>
        <taxon>Tracheophyta</taxon>
        <taxon>Spermatophyta</taxon>
        <taxon>Magnoliopsida</taxon>
        <taxon>eudicotyledons</taxon>
        <taxon>Gunneridae</taxon>
        <taxon>Pentapetalae</taxon>
        <taxon>rosids</taxon>
        <taxon>fabids</taxon>
        <taxon>Fagales</taxon>
        <taxon>Fagaceae</taxon>
        <taxon>Castanea</taxon>
    </lineage>
</organism>
<evidence type="ECO:0000313" key="6">
    <source>
        <dbReference type="Proteomes" id="UP000737018"/>
    </source>
</evidence>
<feature type="region of interest" description="Disordered" evidence="4">
    <location>
        <begin position="127"/>
        <end position="146"/>
    </location>
</feature>
<gene>
    <name evidence="5" type="ORF">CMV_008903</name>
</gene>
<dbReference type="AlphaFoldDB" id="A0A8J4RPG0"/>
<dbReference type="OrthoDB" id="10064100at2759"/>
<accession>A0A8J4RPG0</accession>
<sequence>MQARAESRHIEMDSIEKGIVNLICQHGIRKLVMGAAVDKHYSKKMMDLKSKKAIYVRLHVPVSCRIQFICKGRLIHTSVGSGTDVSSLDGIDEILTPRKSVGEGSSDEWSDGTDNGLELSTLPQYKESLPCLSPPSVLDGSIDENL</sequence>
<name>A0A8J4RPG0_9ROSI</name>
<evidence type="ECO:0000256" key="4">
    <source>
        <dbReference type="SAM" id="MobiDB-lite"/>
    </source>
</evidence>
<dbReference type="Proteomes" id="UP000737018">
    <property type="component" value="Unassembled WGS sequence"/>
</dbReference>
<proteinExistence type="predicted"/>
<dbReference type="InterPro" id="IPR051348">
    <property type="entry name" value="U-box_ubiquitin_ligases"/>
</dbReference>
<protein>
    <recommendedName>
        <fullName evidence="2">RING-type E3 ubiquitin transferase</fullName>
        <ecNumber evidence="2">2.3.2.27</ecNumber>
    </recommendedName>
</protein>
<evidence type="ECO:0000256" key="3">
    <source>
        <dbReference type="ARBA" id="ARBA00022786"/>
    </source>
</evidence>
<comment type="catalytic activity">
    <reaction evidence="1">
        <text>S-ubiquitinyl-[E2 ubiquitin-conjugating enzyme]-L-cysteine + [acceptor protein]-L-lysine = [E2 ubiquitin-conjugating enzyme]-L-cysteine + N(6)-ubiquitinyl-[acceptor protein]-L-lysine.</text>
        <dbReference type="EC" id="2.3.2.27"/>
    </reaction>
</comment>
<reference evidence="5" key="1">
    <citation type="submission" date="2020-03" db="EMBL/GenBank/DDBJ databases">
        <title>Castanea mollissima Vanexum genome sequencing.</title>
        <authorList>
            <person name="Staton M."/>
        </authorList>
    </citation>
    <scope>NUCLEOTIDE SEQUENCE</scope>
    <source>
        <tissue evidence="5">Leaf</tissue>
    </source>
</reference>
<dbReference type="GO" id="GO:0061630">
    <property type="term" value="F:ubiquitin protein ligase activity"/>
    <property type="evidence" value="ECO:0007669"/>
    <property type="project" value="UniProtKB-EC"/>
</dbReference>
<keyword evidence="6" id="KW-1185">Reference proteome</keyword>
<feature type="region of interest" description="Disordered" evidence="4">
    <location>
        <begin position="96"/>
        <end position="118"/>
    </location>
</feature>
<evidence type="ECO:0000256" key="1">
    <source>
        <dbReference type="ARBA" id="ARBA00000900"/>
    </source>
</evidence>
<dbReference type="PANTHER" id="PTHR45647:SF100">
    <property type="entry name" value="U-BOX DOMAIN-CONTAINING PROTEIN 33"/>
    <property type="match status" value="1"/>
</dbReference>
<keyword evidence="3" id="KW-0833">Ubl conjugation pathway</keyword>
<dbReference type="EMBL" id="JRKL02000955">
    <property type="protein sequence ID" value="KAF3967051.1"/>
    <property type="molecule type" value="Genomic_DNA"/>
</dbReference>
<evidence type="ECO:0000313" key="5">
    <source>
        <dbReference type="EMBL" id="KAF3967051.1"/>
    </source>
</evidence>
<dbReference type="PANTHER" id="PTHR45647">
    <property type="entry name" value="OS02G0152300 PROTEIN"/>
    <property type="match status" value="1"/>
</dbReference>
<evidence type="ECO:0000256" key="2">
    <source>
        <dbReference type="ARBA" id="ARBA00012483"/>
    </source>
</evidence>
<dbReference type="EC" id="2.3.2.27" evidence="2"/>
<comment type="caution">
    <text evidence="5">The sequence shown here is derived from an EMBL/GenBank/DDBJ whole genome shotgun (WGS) entry which is preliminary data.</text>
</comment>